<reference evidence="1" key="1">
    <citation type="submission" date="2019-09" db="EMBL/GenBank/DDBJ databases">
        <authorList>
            <person name="Teo W.F.A."/>
            <person name="Duangmal K."/>
        </authorList>
    </citation>
    <scope>NUCLEOTIDE SEQUENCE [LARGE SCALE GENOMIC DNA]</scope>
    <source>
        <strain evidence="1">K81G1</strain>
    </source>
</reference>
<organism evidence="1 2">
    <name type="scientific">Amycolatopsis acidicola</name>
    <dbReference type="NCBI Taxonomy" id="2596893"/>
    <lineage>
        <taxon>Bacteria</taxon>
        <taxon>Bacillati</taxon>
        <taxon>Actinomycetota</taxon>
        <taxon>Actinomycetes</taxon>
        <taxon>Pseudonocardiales</taxon>
        <taxon>Pseudonocardiaceae</taxon>
        <taxon>Amycolatopsis</taxon>
    </lineage>
</organism>
<accession>A0A5N0VFT4</accession>
<dbReference type="Proteomes" id="UP000319769">
    <property type="component" value="Unassembled WGS sequence"/>
</dbReference>
<dbReference type="OrthoDB" id="5194609at2"/>
<evidence type="ECO:0000313" key="1">
    <source>
        <dbReference type="EMBL" id="KAA9163990.1"/>
    </source>
</evidence>
<dbReference type="RefSeq" id="WP_144748976.1">
    <property type="nucleotide sequence ID" value="NZ_VMNW02000008.1"/>
</dbReference>
<evidence type="ECO:0008006" key="3">
    <source>
        <dbReference type="Google" id="ProtNLM"/>
    </source>
</evidence>
<keyword evidence="2" id="KW-1185">Reference proteome</keyword>
<comment type="caution">
    <text evidence="1">The sequence shown here is derived from an EMBL/GenBank/DDBJ whole genome shotgun (WGS) entry which is preliminary data.</text>
</comment>
<proteinExistence type="predicted"/>
<name>A0A5N0VFT4_9PSEU</name>
<sequence>MADSGEDLNNALAGMAQGLEADGYTLDASWVGDSSVRLQVGATADACEDCLVPQHVMSRMAASLLGQAGVSVEETQIEVVYPDGSLAG</sequence>
<dbReference type="AlphaFoldDB" id="A0A5N0VFT4"/>
<protein>
    <recommendedName>
        <fullName evidence="3">NifU family protein</fullName>
    </recommendedName>
</protein>
<gene>
    <name evidence="1" type="ORF">FPZ12_008165</name>
</gene>
<evidence type="ECO:0000313" key="2">
    <source>
        <dbReference type="Proteomes" id="UP000319769"/>
    </source>
</evidence>
<dbReference type="EMBL" id="VMNW02000008">
    <property type="protein sequence ID" value="KAA9163990.1"/>
    <property type="molecule type" value="Genomic_DNA"/>
</dbReference>